<feature type="domain" description="HTH CENPB-type" evidence="3">
    <location>
        <begin position="84"/>
        <end position="163"/>
    </location>
</feature>
<dbReference type="Proteomes" id="UP000007267">
    <property type="component" value="Unassembled WGS sequence"/>
</dbReference>
<dbReference type="EMBL" id="AGCU01123668">
    <property type="status" value="NOT_ANNOTATED_CDS"/>
    <property type="molecule type" value="Genomic_DNA"/>
</dbReference>
<dbReference type="PROSITE" id="PS51253">
    <property type="entry name" value="HTH_CENPB"/>
    <property type="match status" value="1"/>
</dbReference>
<proteinExistence type="predicted"/>
<dbReference type="InterPro" id="IPR009057">
    <property type="entry name" value="Homeodomain-like_sf"/>
</dbReference>
<dbReference type="Gene3D" id="1.10.10.60">
    <property type="entry name" value="Homeodomain-like"/>
    <property type="match status" value="2"/>
</dbReference>
<keyword evidence="1" id="KW-0238">DNA-binding</keyword>
<dbReference type="EMBL" id="AGCU01123667">
    <property type="status" value="NOT_ANNOTATED_CDS"/>
    <property type="molecule type" value="Genomic_DNA"/>
</dbReference>
<dbReference type="RefSeq" id="XP_006128720.1">
    <property type="nucleotide sequence ID" value="XM_006128658.3"/>
</dbReference>
<reference evidence="4" key="4">
    <citation type="submission" date="2025-09" db="UniProtKB">
        <authorList>
            <consortium name="Ensembl"/>
        </authorList>
    </citation>
    <scope>IDENTIFICATION</scope>
</reference>
<keyword evidence="5" id="KW-1185">Reference proteome</keyword>
<dbReference type="AlphaFoldDB" id="K7G0J5"/>
<evidence type="ECO:0000313" key="4">
    <source>
        <dbReference type="Ensembl" id="ENSPSIP00000013805.1"/>
    </source>
</evidence>
<dbReference type="GO" id="GO:0003677">
    <property type="term" value="F:DNA binding"/>
    <property type="evidence" value="ECO:0007669"/>
    <property type="project" value="UniProtKB-KW"/>
</dbReference>
<sequence>MSQKRPASDSGVPSSISTTSSKKTRKTISLDTKLDVLRCLDEGERAVDIGIALGLTPTTVRTIRRNADKIRASARWVTPLSATTISQSRSSLLENMERLLSVWIEDQNQRNVPLSLLVIQAKAKSLYDNLKIDQGEGSQTETFTASQGWFDQFKKRYHLHNIKMSDEATSADIAAAKIFSHYLKKIIAEGGYTPKQVFNVDETGLYWKRMPEQTYISQEEKTAPGFKAAKDRLTLLLGGNAAGDMKMKPLAVYQSETPRALKGFSKEHLPVIWRSNKKAWITGAIFSEWLTLYAIPAWKEYCSKENLDFKILLLIDNAPAHPINLDDMCKKVKVVFLPHNMTSLIQPMDQGAISAFKAYYLRHIFDQLIRGTEGEGKPTIRQFWHDYNILKCINNIGKAWADVTQACMNGVWAKLWPECVNDLKGFKDIIPAIKKDILGLAKKAGFDEVEEDDVTQLLQSHGEELTNEELMQLEAMRAMEEKDQEVKVETTHQNLTAKRLSEAFQMIEAGLQILNDDDPDRERSSKVIKGVGHLMTCYKEIYQEKKRKENSNF</sequence>
<reference evidence="5" key="2">
    <citation type="journal article" date="2013" name="Nat. Genet.">
        <title>The draft genomes of soft-shell turtle and green sea turtle yield insights into the development and evolution of the turtle-specific body plan.</title>
        <authorList>
            <person name="Wang Z."/>
            <person name="Pascual-Anaya J."/>
            <person name="Zadissa A."/>
            <person name="Li W."/>
            <person name="Niimura Y."/>
            <person name="Huang Z."/>
            <person name="Li C."/>
            <person name="White S."/>
            <person name="Xiong Z."/>
            <person name="Fang D."/>
            <person name="Wang B."/>
            <person name="Ming Y."/>
            <person name="Chen Y."/>
            <person name="Zheng Y."/>
            <person name="Kuraku S."/>
            <person name="Pignatelli M."/>
            <person name="Herrero J."/>
            <person name="Beal K."/>
            <person name="Nozawa M."/>
            <person name="Li Q."/>
            <person name="Wang J."/>
            <person name="Zhang H."/>
            <person name="Yu L."/>
            <person name="Shigenobu S."/>
            <person name="Wang J."/>
            <person name="Liu J."/>
            <person name="Flicek P."/>
            <person name="Searle S."/>
            <person name="Wang J."/>
            <person name="Kuratani S."/>
            <person name="Yin Y."/>
            <person name="Aken B."/>
            <person name="Zhang G."/>
            <person name="Irie N."/>
        </authorList>
    </citation>
    <scope>NUCLEOTIDE SEQUENCE [LARGE SCALE GENOMIC DNA]</scope>
    <source>
        <strain evidence="5">Daiwa-1</strain>
    </source>
</reference>
<evidence type="ECO:0000256" key="1">
    <source>
        <dbReference type="ARBA" id="ARBA00023125"/>
    </source>
</evidence>
<dbReference type="Ensembl" id="ENSPSIT00000013870.1">
    <property type="protein sequence ID" value="ENSPSIP00000013805.1"/>
    <property type="gene ID" value="ENSPSIG00000012398.1"/>
</dbReference>
<dbReference type="InterPro" id="IPR050863">
    <property type="entry name" value="CenT-Element_Derived"/>
</dbReference>
<dbReference type="SMART" id="SM00674">
    <property type="entry name" value="CENPB"/>
    <property type="match status" value="1"/>
</dbReference>
<protein>
    <submittedName>
        <fullName evidence="4">Tigger transposable element-derived protein 1-like</fullName>
    </submittedName>
</protein>
<name>K7G0J5_PELSI</name>
<accession>K7G0J5</accession>
<dbReference type="InterPro" id="IPR004875">
    <property type="entry name" value="DDE_SF_endonuclease_dom"/>
</dbReference>
<dbReference type="Pfam" id="PF03221">
    <property type="entry name" value="HTH_Tnp_Tc5"/>
    <property type="match status" value="1"/>
</dbReference>
<dbReference type="PANTHER" id="PTHR19303">
    <property type="entry name" value="TRANSPOSON"/>
    <property type="match status" value="1"/>
</dbReference>
<dbReference type="HOGENOM" id="CLU_018294_1_4_1"/>
<reference evidence="5" key="1">
    <citation type="submission" date="2011-10" db="EMBL/GenBank/DDBJ databases">
        <authorList>
            <consortium name="Soft-shell Turtle Genome Consortium"/>
        </authorList>
    </citation>
    <scope>NUCLEOTIDE SEQUENCE [LARGE SCALE GENOMIC DNA]</scope>
    <source>
        <strain evidence="5">Daiwa-1</strain>
    </source>
</reference>
<organism evidence="4 5">
    <name type="scientific">Pelodiscus sinensis</name>
    <name type="common">Chinese softshell turtle</name>
    <name type="synonym">Trionyx sinensis</name>
    <dbReference type="NCBI Taxonomy" id="13735"/>
    <lineage>
        <taxon>Eukaryota</taxon>
        <taxon>Metazoa</taxon>
        <taxon>Chordata</taxon>
        <taxon>Craniata</taxon>
        <taxon>Vertebrata</taxon>
        <taxon>Euteleostomi</taxon>
        <taxon>Archelosauria</taxon>
        <taxon>Testudinata</taxon>
        <taxon>Testudines</taxon>
        <taxon>Cryptodira</taxon>
        <taxon>Trionychia</taxon>
        <taxon>Trionychidae</taxon>
        <taxon>Pelodiscus</taxon>
    </lineage>
</organism>
<dbReference type="OrthoDB" id="125347at2759"/>
<dbReference type="OMA" id="CLHMIDK"/>
<dbReference type="eggNOG" id="KOG3105">
    <property type="taxonomic scope" value="Eukaryota"/>
</dbReference>
<dbReference type="GO" id="GO:0005634">
    <property type="term" value="C:nucleus"/>
    <property type="evidence" value="ECO:0007669"/>
    <property type="project" value="TreeGrafter"/>
</dbReference>
<dbReference type="KEGG" id="pss:102462199"/>
<dbReference type="InterPro" id="IPR006600">
    <property type="entry name" value="HTH_CenpB_DNA-bd_dom"/>
</dbReference>
<evidence type="ECO:0000259" key="3">
    <source>
        <dbReference type="PROSITE" id="PS51253"/>
    </source>
</evidence>
<reference evidence="4" key="3">
    <citation type="submission" date="2025-08" db="UniProtKB">
        <authorList>
            <consortium name="Ensembl"/>
        </authorList>
    </citation>
    <scope>IDENTIFICATION</scope>
</reference>
<dbReference type="Pfam" id="PF03184">
    <property type="entry name" value="DDE_1"/>
    <property type="match status" value="1"/>
</dbReference>
<dbReference type="GeneTree" id="ENSGT00940000163154"/>
<dbReference type="SUPFAM" id="SSF46689">
    <property type="entry name" value="Homeodomain-like"/>
    <property type="match status" value="2"/>
</dbReference>
<evidence type="ECO:0000256" key="2">
    <source>
        <dbReference type="SAM" id="MobiDB-lite"/>
    </source>
</evidence>
<feature type="region of interest" description="Disordered" evidence="2">
    <location>
        <begin position="1"/>
        <end position="24"/>
    </location>
</feature>
<dbReference type="PANTHER" id="PTHR19303:SF26">
    <property type="entry name" value="TIGGER TRANSPOSABLE ELEMENT-DERIVED PROTEIN 1"/>
    <property type="match status" value="1"/>
</dbReference>
<evidence type="ECO:0000313" key="5">
    <source>
        <dbReference type="Proteomes" id="UP000007267"/>
    </source>
</evidence>